<sequence>MSTMSRPFHEWRTVIPESLGRWEKRRGFLAMQAATHEPLSVAPLLALEVAIFTATRSDGGGFEASCESFPTTRRTAATAEEAVVALFEELRARLDDAAALRAATLAPAERQAKSYEAAMAAWTLHAQGLCEGIDDMDWREIAPPAWIIDLQPVDA</sequence>
<dbReference type="AlphaFoldDB" id="E2S859"/>
<dbReference type="EMBL" id="ACLF03000002">
    <property type="protein sequence ID" value="EFQ84364.1"/>
    <property type="molecule type" value="Genomic_DNA"/>
</dbReference>
<reference evidence="1" key="1">
    <citation type="submission" date="2010-08" db="EMBL/GenBank/DDBJ databases">
        <authorList>
            <person name="Muzny D."/>
            <person name="Qin X."/>
            <person name="Buhay C."/>
            <person name="Dugan-Rocha S."/>
            <person name="Ding Y."/>
            <person name="Chen G."/>
            <person name="Hawes A."/>
            <person name="Holder M."/>
            <person name="Jhangiani S."/>
            <person name="Johnson A."/>
            <person name="Khan Z."/>
            <person name="Li Z."/>
            <person name="Liu W."/>
            <person name="Liu X."/>
            <person name="Perez L."/>
            <person name="Shen H."/>
            <person name="Wang Q."/>
            <person name="Watt J."/>
            <person name="Xi L."/>
            <person name="Xin Y."/>
            <person name="Zhou J."/>
            <person name="Deng J."/>
            <person name="Jiang H."/>
            <person name="Liu Y."/>
            <person name="Qu J."/>
            <person name="Song X.-Z."/>
            <person name="Zhang L."/>
            <person name="Villasana D."/>
            <person name="Johnson A."/>
            <person name="Liu J."/>
            <person name="Liyanage D."/>
            <person name="Lorensuhewa L."/>
            <person name="Robinson T."/>
            <person name="Song A."/>
            <person name="Song B.-B."/>
            <person name="Dinh H."/>
            <person name="Thornton R."/>
            <person name="Coyle M."/>
            <person name="Francisco L."/>
            <person name="Jackson L."/>
            <person name="Javaid M."/>
            <person name="Korchina V."/>
            <person name="Kovar C."/>
            <person name="Mata R."/>
            <person name="Mathew T."/>
            <person name="Ngo R."/>
            <person name="Nguyen L."/>
            <person name="Nguyen N."/>
            <person name="Okwuonu G."/>
            <person name="Ongeri F."/>
            <person name="Pham C."/>
            <person name="Simmons D."/>
            <person name="Wilczek-Boney K."/>
            <person name="Hale W."/>
            <person name="Jakkamsetti A."/>
            <person name="Pham P."/>
            <person name="Ruth R."/>
            <person name="San Lucas F."/>
            <person name="Warren J."/>
            <person name="Zhang J."/>
            <person name="Zhao Z."/>
            <person name="Zhou C."/>
            <person name="Zhu D."/>
            <person name="Lee S."/>
            <person name="Bess C."/>
            <person name="Blankenburg K."/>
            <person name="Forbes L."/>
            <person name="Fu Q."/>
            <person name="Gubbala S."/>
            <person name="Hirani K."/>
            <person name="Jayaseelan J.C."/>
            <person name="Lara F."/>
            <person name="Munidasa M."/>
            <person name="Palculict T."/>
            <person name="Patil S."/>
            <person name="Pu L.-L."/>
            <person name="Saada N."/>
            <person name="Tang L."/>
            <person name="Weissenberger G."/>
            <person name="Zhu Y."/>
            <person name="Hemphill L."/>
            <person name="Shang Y."/>
            <person name="Youmans B."/>
            <person name="Ayvaz T."/>
            <person name="Ross M."/>
            <person name="Santibanez J."/>
            <person name="Aqrawi P."/>
            <person name="Gross S."/>
            <person name="Joshi V."/>
            <person name="Fowler G."/>
            <person name="Nazareth L."/>
            <person name="Reid J."/>
            <person name="Worley K."/>
            <person name="Petrosino J."/>
            <person name="Highlander S."/>
            <person name="Gibbs R."/>
        </authorList>
    </citation>
    <scope>NUCLEOTIDE SEQUENCE [LARGE SCALE GENOMIC DNA]</scope>
    <source>
        <strain evidence="1">DSM 15272</strain>
    </source>
</reference>
<proteinExistence type="predicted"/>
<gene>
    <name evidence="1" type="ORF">HMPREF0063_10216</name>
</gene>
<protein>
    <submittedName>
        <fullName evidence="1">Uncharacterized protein</fullName>
    </submittedName>
</protein>
<name>E2S859_9ACTN</name>
<dbReference type="Proteomes" id="UP000003111">
    <property type="component" value="Unassembled WGS sequence"/>
</dbReference>
<accession>E2S859</accession>
<dbReference type="HOGENOM" id="CLU_1691785_0_0_11"/>
<comment type="caution">
    <text evidence="1">The sequence shown here is derived from an EMBL/GenBank/DDBJ whole genome shotgun (WGS) entry which is preliminary data.</text>
</comment>
<organism evidence="1 2">
    <name type="scientific">Aeromicrobium marinum DSM 15272</name>
    <dbReference type="NCBI Taxonomy" id="585531"/>
    <lineage>
        <taxon>Bacteria</taxon>
        <taxon>Bacillati</taxon>
        <taxon>Actinomycetota</taxon>
        <taxon>Actinomycetes</taxon>
        <taxon>Propionibacteriales</taxon>
        <taxon>Nocardioidaceae</taxon>
        <taxon>Aeromicrobium</taxon>
    </lineage>
</organism>
<evidence type="ECO:0000313" key="1">
    <source>
        <dbReference type="EMBL" id="EFQ84364.1"/>
    </source>
</evidence>
<keyword evidence="2" id="KW-1185">Reference proteome</keyword>
<dbReference type="RefSeq" id="WP_007079098.1">
    <property type="nucleotide sequence ID" value="NZ_CM001024.1"/>
</dbReference>
<evidence type="ECO:0000313" key="2">
    <source>
        <dbReference type="Proteomes" id="UP000003111"/>
    </source>
</evidence>
<dbReference type="STRING" id="585531.HMPREF0063_10216"/>